<dbReference type="CDD" id="cd00025">
    <property type="entry name" value="BPI1"/>
    <property type="match status" value="1"/>
</dbReference>
<dbReference type="PANTHER" id="PTHR10504:SF84">
    <property type="entry name" value="BACTERICIDAL PERMEABILITY-INCREASING PROTEIN"/>
    <property type="match status" value="1"/>
</dbReference>
<evidence type="ECO:0000313" key="17">
    <source>
        <dbReference type="Proteomes" id="UP001318040"/>
    </source>
</evidence>
<feature type="domain" description="Lipid-binding serum glycoprotein N-terminal" evidence="15">
    <location>
        <begin position="35"/>
        <end position="253"/>
    </location>
</feature>
<comment type="subcellular location">
    <subcellularLocation>
        <location evidence="1 13">Secreted</location>
    </subcellularLocation>
</comment>
<dbReference type="InterPro" id="IPR001124">
    <property type="entry name" value="Lipid-bd_serum_glycop_C"/>
</dbReference>
<dbReference type="SUPFAM" id="SSF55394">
    <property type="entry name" value="Bactericidal permeability-increasing protein, BPI"/>
    <property type="match status" value="2"/>
</dbReference>
<evidence type="ECO:0000256" key="4">
    <source>
        <dbReference type="ARBA" id="ARBA00022525"/>
    </source>
</evidence>
<dbReference type="SMART" id="SM00328">
    <property type="entry name" value="BPI1"/>
    <property type="match status" value="1"/>
</dbReference>
<dbReference type="RefSeq" id="XP_032833401.1">
    <property type="nucleotide sequence ID" value="XM_032977510.1"/>
</dbReference>
<evidence type="ECO:0000256" key="7">
    <source>
        <dbReference type="ARBA" id="ARBA00022859"/>
    </source>
</evidence>
<protein>
    <recommendedName>
        <fullName evidence="3 13">Bactericidal permeability-increasing protein</fullName>
        <shortName evidence="13">BPI</shortName>
    </recommendedName>
</protein>
<feature type="chain" id="PRO_5044709467" description="Bactericidal permeability-increasing protein" evidence="14">
    <location>
        <begin position="25"/>
        <end position="476"/>
    </location>
</feature>
<evidence type="ECO:0000256" key="2">
    <source>
        <dbReference type="ARBA" id="ARBA00007292"/>
    </source>
</evidence>
<evidence type="ECO:0000256" key="10">
    <source>
        <dbReference type="ARBA" id="ARBA00023180"/>
    </source>
</evidence>
<keyword evidence="13 14" id="KW-0732">Signal</keyword>
<dbReference type="GO" id="GO:0005615">
    <property type="term" value="C:extracellular space"/>
    <property type="evidence" value="ECO:0007669"/>
    <property type="project" value="UniProtKB-UniRule"/>
</dbReference>
<dbReference type="PIRSF" id="PIRSF002417">
    <property type="entry name" value="Lipid_binding_protein"/>
    <property type="match status" value="1"/>
</dbReference>
<dbReference type="RefSeq" id="XP_032833398.1">
    <property type="nucleotide sequence ID" value="XM_032977507.1"/>
</dbReference>
<keyword evidence="5 13" id="KW-0929">Antimicrobial</keyword>
<keyword evidence="9 12" id="KW-1015">Disulfide bond</keyword>
<organism evidence="17 19">
    <name type="scientific">Petromyzon marinus</name>
    <name type="common">Sea lamprey</name>
    <dbReference type="NCBI Taxonomy" id="7757"/>
    <lineage>
        <taxon>Eukaryota</taxon>
        <taxon>Metazoa</taxon>
        <taxon>Chordata</taxon>
        <taxon>Craniata</taxon>
        <taxon>Vertebrata</taxon>
        <taxon>Cyclostomata</taxon>
        <taxon>Hyperoartia</taxon>
        <taxon>Petromyzontiformes</taxon>
        <taxon>Petromyzontidae</taxon>
        <taxon>Petromyzon</taxon>
    </lineage>
</organism>
<dbReference type="InterPro" id="IPR032942">
    <property type="entry name" value="BPI/LBP/Plunc"/>
</dbReference>
<dbReference type="Gene3D" id="3.15.20.10">
    <property type="entry name" value="Bactericidal permeability-increasing protein, domain 2"/>
    <property type="match status" value="1"/>
</dbReference>
<evidence type="ECO:0000256" key="6">
    <source>
        <dbReference type="ARBA" id="ARBA00022588"/>
    </source>
</evidence>
<evidence type="ECO:0000313" key="20">
    <source>
        <dbReference type="RefSeq" id="XP_032833401.1"/>
    </source>
</evidence>
<dbReference type="RefSeq" id="XP_032833399.1">
    <property type="nucleotide sequence ID" value="XM_032977508.1"/>
</dbReference>
<dbReference type="InterPro" id="IPR030675">
    <property type="entry name" value="BPI/LBP"/>
</dbReference>
<accession>A0AAJ7UCT7</accession>
<dbReference type="GO" id="GO:0008289">
    <property type="term" value="F:lipid binding"/>
    <property type="evidence" value="ECO:0007669"/>
    <property type="project" value="InterPro"/>
</dbReference>
<dbReference type="SMART" id="SM00329">
    <property type="entry name" value="BPI2"/>
    <property type="match status" value="1"/>
</dbReference>
<evidence type="ECO:0000313" key="19">
    <source>
        <dbReference type="RefSeq" id="XP_032833399.1"/>
    </source>
</evidence>
<comment type="domain">
    <text evidence="13">The N- and C-terminal barrels adopt an identical fold despite having only 13% of conserved residues.</text>
</comment>
<comment type="domain">
    <text evidence="13">The N-terminal region may be exposed to the interior of the granule, whereas the C-terminal portion may be embedded in the membrane. During phagocytosis and degranulation, proteases may be released and activated and cleave BPI at the junction of the N- and C-terminal portions of the molecule, providing controlled release of the N-terminal antibacterial fragment when bacteria are ingested.</text>
</comment>
<comment type="similarity">
    <text evidence="2">Belongs to the BPI/LBP/Plunc superfamily. BPI/LBP family.</text>
</comment>
<evidence type="ECO:0000256" key="9">
    <source>
        <dbReference type="ARBA" id="ARBA00023157"/>
    </source>
</evidence>
<comment type="function">
    <text evidence="13">The cytotoxic action of BPI is limited to many species of Gram-negative bacteria; this specificity may be explained by a strong affinity of the very basic N-terminal half for the negatively charged lipopolysaccharides that are unique to the Gram-negative bacterial outer envelope.</text>
</comment>
<evidence type="ECO:0000256" key="5">
    <source>
        <dbReference type="ARBA" id="ARBA00022529"/>
    </source>
</evidence>
<evidence type="ECO:0000256" key="1">
    <source>
        <dbReference type="ARBA" id="ARBA00004613"/>
    </source>
</evidence>
<evidence type="ECO:0000256" key="12">
    <source>
        <dbReference type="PIRSR" id="PIRSR002417-50"/>
    </source>
</evidence>
<sequence length="476" mass="51354">MRLRLASLLLLLCLYLAVPSRGQAGSPNTAGFMVRLTVPGLDYGRSVAVGILVQKLHGISIPDQSGSSGKIHYTLSGMHITDFTMPSTALGFVPGSGLKFSFSGASVSLSGEWHYKALFVKDSGTFDMRMSGLSLSTVLVLSRDVTGRPSVSAGGCSSEVGDVDIKFHGGASWLYNLFKHLIENNIRDHLKGQLCDQVTEAINSDLENSLQEISITAKVDEFTEVDYSLLSPPDTRADMLDIPCKGEFYSLQHHSEFPVPAPPMDLGTSADRMLYFGLSEFLFNSAGYAYQASGALTYIITEAMLPKDAPFHLNTSSLAPIAVKLKDFPGLAVEVRVESSAGPTLSIAAGNVTLRTQALATFTALWPNGTHSFLFSINANTSLDARLEIDANKLHGTLTLDSMLLTLVKSDVGDVHVNLLQSIIKFIAKTIILPKVNERLSQGIPMPLLKKVKIVNAVLLNKEAFIVVGMDLQYSP</sequence>
<name>A0AAJ7UCT7_PETMA</name>
<feature type="domain" description="Lipid-binding serum glycoprotein C-terminal" evidence="16">
    <location>
        <begin position="268"/>
        <end position="470"/>
    </location>
</feature>
<keyword evidence="6 13" id="KW-0399">Innate immunity</keyword>
<dbReference type="RefSeq" id="XP_032833402.1">
    <property type="nucleotide sequence ID" value="XM_032977511.1"/>
</dbReference>
<feature type="signal peptide" evidence="14">
    <location>
        <begin position="1"/>
        <end position="24"/>
    </location>
</feature>
<dbReference type="Pfam" id="PF01273">
    <property type="entry name" value="LBP_BPI_CETP"/>
    <property type="match status" value="1"/>
</dbReference>
<keyword evidence="7 13" id="KW-0391">Immunity</keyword>
<evidence type="ECO:0000259" key="16">
    <source>
        <dbReference type="SMART" id="SM00329"/>
    </source>
</evidence>
<dbReference type="KEGG" id="pmrn:116956071"/>
<dbReference type="Gene3D" id="3.15.10.10">
    <property type="entry name" value="Bactericidal permeability-increasing protein, domain 1"/>
    <property type="match status" value="1"/>
</dbReference>
<feature type="disulfide bond" evidence="12">
    <location>
        <begin position="156"/>
        <end position="195"/>
    </location>
</feature>
<evidence type="ECO:0000256" key="8">
    <source>
        <dbReference type="ARBA" id="ARBA00023022"/>
    </source>
</evidence>
<gene>
    <name evidence="18 19 20 21" type="primary">LOC116956071</name>
</gene>
<evidence type="ECO:0000256" key="3">
    <source>
        <dbReference type="ARBA" id="ARBA00017827"/>
    </source>
</evidence>
<dbReference type="FunFam" id="3.15.10.10:FF:000001">
    <property type="entry name" value="phospholipid transfer protein-like"/>
    <property type="match status" value="1"/>
</dbReference>
<evidence type="ECO:0000256" key="11">
    <source>
        <dbReference type="ARBA" id="ARBA00025943"/>
    </source>
</evidence>
<proteinExistence type="inferred from homology"/>
<dbReference type="InterPro" id="IPR017942">
    <property type="entry name" value="Lipid-bd_serum_glycop_N"/>
</dbReference>
<keyword evidence="4 13" id="KW-0964">Secreted</keyword>
<evidence type="ECO:0000313" key="18">
    <source>
        <dbReference type="RefSeq" id="XP_032833398.1"/>
    </source>
</evidence>
<keyword evidence="10 13" id="KW-0325">Glycoprotein</keyword>
<evidence type="ECO:0000313" key="21">
    <source>
        <dbReference type="RefSeq" id="XP_032833402.1"/>
    </source>
</evidence>
<dbReference type="Pfam" id="PF02886">
    <property type="entry name" value="LBP_BPI_CETP_C"/>
    <property type="match status" value="1"/>
</dbReference>
<evidence type="ECO:0000256" key="14">
    <source>
        <dbReference type="SAM" id="SignalP"/>
    </source>
</evidence>
<comment type="subunit">
    <text evidence="11 13">Monomer. Homodimer; disulfide-linked.</text>
</comment>
<keyword evidence="17" id="KW-1185">Reference proteome</keyword>
<dbReference type="InterPro" id="IPR017943">
    <property type="entry name" value="Bactericidal_perm-incr_a/b_dom"/>
</dbReference>
<reference evidence="18 19" key="1">
    <citation type="submission" date="2025-04" db="UniProtKB">
        <authorList>
            <consortium name="RefSeq"/>
        </authorList>
    </citation>
    <scope>IDENTIFICATION</scope>
    <source>
        <tissue evidence="18 19">Sperm</tissue>
    </source>
</reference>
<keyword evidence="8 13" id="KW-0044">Antibiotic</keyword>
<evidence type="ECO:0000256" key="13">
    <source>
        <dbReference type="RuleBase" id="RU369039"/>
    </source>
</evidence>
<dbReference type="GO" id="GO:0050829">
    <property type="term" value="P:defense response to Gram-negative bacterium"/>
    <property type="evidence" value="ECO:0007669"/>
    <property type="project" value="UniProtKB-UniRule"/>
</dbReference>
<dbReference type="Proteomes" id="UP001318040">
    <property type="component" value="Chromosome 63"/>
</dbReference>
<dbReference type="FunFam" id="3.15.20.10:FF:000001">
    <property type="entry name" value="Phospholipid transfer protein"/>
    <property type="match status" value="1"/>
</dbReference>
<dbReference type="PANTHER" id="PTHR10504">
    <property type="entry name" value="BACTERICIDAL PERMEABILITY-INCREASING BPI PROTEIN-RELATED"/>
    <property type="match status" value="1"/>
</dbReference>
<dbReference type="AlphaFoldDB" id="A0AAJ7UCT7"/>
<dbReference type="GO" id="GO:0045087">
    <property type="term" value="P:innate immune response"/>
    <property type="evidence" value="ECO:0007669"/>
    <property type="project" value="UniProtKB-UniRule"/>
</dbReference>
<evidence type="ECO:0000259" key="15">
    <source>
        <dbReference type="SMART" id="SM00328"/>
    </source>
</evidence>